<dbReference type="PANTHER" id="PTHR22255:SF9">
    <property type="entry name" value="LP06548P"/>
    <property type="match status" value="1"/>
</dbReference>
<dbReference type="Proteomes" id="UP000735302">
    <property type="component" value="Unassembled WGS sequence"/>
</dbReference>
<comment type="caution">
    <text evidence="5">The sequence shown here is derived from an EMBL/GenBank/DDBJ whole genome shotgun (WGS) entry which is preliminary data.</text>
</comment>
<feature type="domain" description="DUF7042" evidence="2">
    <location>
        <begin position="136"/>
        <end position="260"/>
    </location>
</feature>
<feature type="region of interest" description="Disordered" evidence="1">
    <location>
        <begin position="512"/>
        <end position="595"/>
    </location>
</feature>
<organism evidence="5 6">
    <name type="scientific">Plakobranchus ocellatus</name>
    <dbReference type="NCBI Taxonomy" id="259542"/>
    <lineage>
        <taxon>Eukaryota</taxon>
        <taxon>Metazoa</taxon>
        <taxon>Spiralia</taxon>
        <taxon>Lophotrochozoa</taxon>
        <taxon>Mollusca</taxon>
        <taxon>Gastropoda</taxon>
        <taxon>Heterobranchia</taxon>
        <taxon>Euthyneura</taxon>
        <taxon>Panpulmonata</taxon>
        <taxon>Sacoglossa</taxon>
        <taxon>Placobranchoidea</taxon>
        <taxon>Plakobranchidae</taxon>
        <taxon>Plakobranchus</taxon>
    </lineage>
</organism>
<sequence>MSPEAEEICENDATKFSPTTCLSVYLSAFCLSVCHKNCLLPDDWHGQWLLDGHNQVTITSTTVSGVGTCSQQDGYGKFLLMNSDGCFKCMAFNQKHPNLLQYKISYCGVSHRLEDVCDSIENDAMLHTMVKENGDPIPCPFQGPWEFSYTDWSHEECDSPRSDIAACADESKSQINFRKCPRLSHTFDRSENIQCLATWYNGHDHFLYAKFTSSDMTTGESPYRCFMYTVTGAQGKMAMSTGPACKDMQNSEIGPVVFKLYFRRDMWPQPGFKFPVFFPPKSKWRDVRGRLKFEVNGRREMFTVSDIPESDIDRPEMRRRVVSMGNVDTVRQDAEFTETTVAFVTDDKCESAYACIQFTKHSDKVVEVTMGRSTKDTLSACEDTNLQNVPKLFLIPYDPVPVECPMPGVHSYKDLGSGCTGTLRIGCQDKSEIEVEGRCDNQQAVDVLQCYANWTDTSTIHVLARKLNDETKAAYCLVFRHSSEGYLLESSAECGVNTLTIMSSPIKFSIDPNTSKCSASRSRSVGGQTITHPRDSRDQSSGGIYHTNDQARDNRGSDHKPEVIKTPSGSGISADMAGKGPRKTSGVINADNDKDGASPGHLGHLSNTVVFLVSLVSILAVRVCFSDR</sequence>
<feature type="compositionally biased region" description="Polar residues" evidence="1">
    <location>
        <begin position="512"/>
        <end position="531"/>
    </location>
</feature>
<feature type="compositionally biased region" description="Basic and acidic residues" evidence="1">
    <location>
        <begin position="549"/>
        <end position="563"/>
    </location>
</feature>
<evidence type="ECO:0000259" key="3">
    <source>
        <dbReference type="Pfam" id="PF23070"/>
    </source>
</evidence>
<keyword evidence="6" id="KW-1185">Reference proteome</keyword>
<dbReference type="InterPro" id="IPR055472">
    <property type="entry name" value="DUF7044"/>
</dbReference>
<accession>A0AAV4AAQ7</accession>
<evidence type="ECO:0000259" key="4">
    <source>
        <dbReference type="Pfam" id="PF23071"/>
    </source>
</evidence>
<proteinExistence type="predicted"/>
<dbReference type="Pfam" id="PF23070">
    <property type="entry name" value="DUF7043"/>
    <property type="match status" value="1"/>
</dbReference>
<protein>
    <submittedName>
        <fullName evidence="5">Uncharacterized protein</fullName>
    </submittedName>
</protein>
<dbReference type="AlphaFoldDB" id="A0AAV4AAQ7"/>
<reference evidence="5 6" key="1">
    <citation type="journal article" date="2021" name="Elife">
        <title>Chloroplast acquisition without the gene transfer in kleptoplastic sea slugs, Plakobranchus ocellatus.</title>
        <authorList>
            <person name="Maeda T."/>
            <person name="Takahashi S."/>
            <person name="Yoshida T."/>
            <person name="Shimamura S."/>
            <person name="Takaki Y."/>
            <person name="Nagai Y."/>
            <person name="Toyoda A."/>
            <person name="Suzuki Y."/>
            <person name="Arimoto A."/>
            <person name="Ishii H."/>
            <person name="Satoh N."/>
            <person name="Nishiyama T."/>
            <person name="Hasebe M."/>
            <person name="Maruyama T."/>
            <person name="Minagawa J."/>
            <person name="Obokata J."/>
            <person name="Shigenobu S."/>
        </authorList>
    </citation>
    <scope>NUCLEOTIDE SEQUENCE [LARGE SCALE GENOMIC DNA]</scope>
</reference>
<evidence type="ECO:0000256" key="1">
    <source>
        <dbReference type="SAM" id="MobiDB-lite"/>
    </source>
</evidence>
<feature type="domain" description="DUF7043" evidence="3">
    <location>
        <begin position="338"/>
        <end position="388"/>
    </location>
</feature>
<evidence type="ECO:0000313" key="5">
    <source>
        <dbReference type="EMBL" id="GFO03706.1"/>
    </source>
</evidence>
<name>A0AAV4AAQ7_9GAST</name>
<gene>
    <name evidence="5" type="ORF">PoB_003021100</name>
</gene>
<dbReference type="EMBL" id="BLXT01003729">
    <property type="protein sequence ID" value="GFO03706.1"/>
    <property type="molecule type" value="Genomic_DNA"/>
</dbReference>
<dbReference type="InterPro" id="IPR055471">
    <property type="entry name" value="DUF7043"/>
</dbReference>
<evidence type="ECO:0000259" key="2">
    <source>
        <dbReference type="Pfam" id="PF23069"/>
    </source>
</evidence>
<dbReference type="InterPro" id="IPR055470">
    <property type="entry name" value="DUF7042"/>
</dbReference>
<dbReference type="Pfam" id="PF23069">
    <property type="entry name" value="DUF7042"/>
    <property type="match status" value="1"/>
</dbReference>
<feature type="domain" description="DUF7044" evidence="4">
    <location>
        <begin position="37"/>
        <end position="118"/>
    </location>
</feature>
<dbReference type="PANTHER" id="PTHR22255">
    <property type="entry name" value="LP06548P"/>
    <property type="match status" value="1"/>
</dbReference>
<evidence type="ECO:0000313" key="6">
    <source>
        <dbReference type="Proteomes" id="UP000735302"/>
    </source>
</evidence>
<dbReference type="Pfam" id="PF23071">
    <property type="entry name" value="DUF7044"/>
    <property type="match status" value="1"/>
</dbReference>